<comment type="caution">
    <text evidence="1">The sequence shown here is derived from an EMBL/GenBank/DDBJ whole genome shotgun (WGS) entry which is preliminary data.</text>
</comment>
<sequence length="138" mass="16171">MLDNMATNFNLRNYYNLVIYNELRQIPNVKQFYINLLMSSYLSLQNIQQSQCIMSSSILALIYAQYSIHQQCLYTPNLITLNYLLRLSSIQFGDRYNSLITSTQQITQNHCLSSTILGIIYSIVITQNLRLLKHFQFI</sequence>
<proteinExistence type="predicted"/>
<gene>
    <name evidence="1" type="ORF">PSON_ATCC_30995.1.T3110009</name>
</gene>
<name>A0A8S1RUU2_9CILI</name>
<dbReference type="AlphaFoldDB" id="A0A8S1RUU2"/>
<evidence type="ECO:0000313" key="2">
    <source>
        <dbReference type="Proteomes" id="UP000692954"/>
    </source>
</evidence>
<evidence type="ECO:0000313" key="1">
    <source>
        <dbReference type="EMBL" id="CAD8130649.1"/>
    </source>
</evidence>
<dbReference type="EMBL" id="CAJJDN010000311">
    <property type="protein sequence ID" value="CAD8130649.1"/>
    <property type="molecule type" value="Genomic_DNA"/>
</dbReference>
<keyword evidence="2" id="KW-1185">Reference proteome</keyword>
<accession>A0A8S1RUU2</accession>
<reference evidence="1" key="1">
    <citation type="submission" date="2021-01" db="EMBL/GenBank/DDBJ databases">
        <authorList>
            <consortium name="Genoscope - CEA"/>
            <person name="William W."/>
        </authorList>
    </citation>
    <scope>NUCLEOTIDE SEQUENCE</scope>
</reference>
<organism evidence="1 2">
    <name type="scientific">Paramecium sonneborni</name>
    <dbReference type="NCBI Taxonomy" id="65129"/>
    <lineage>
        <taxon>Eukaryota</taxon>
        <taxon>Sar</taxon>
        <taxon>Alveolata</taxon>
        <taxon>Ciliophora</taxon>
        <taxon>Intramacronucleata</taxon>
        <taxon>Oligohymenophorea</taxon>
        <taxon>Peniculida</taxon>
        <taxon>Parameciidae</taxon>
        <taxon>Paramecium</taxon>
    </lineage>
</organism>
<dbReference type="Proteomes" id="UP000692954">
    <property type="component" value="Unassembled WGS sequence"/>
</dbReference>
<protein>
    <submittedName>
        <fullName evidence="1">Uncharacterized protein</fullName>
    </submittedName>
</protein>